<evidence type="ECO:0000313" key="2">
    <source>
        <dbReference type="EMBL" id="NRF69339.1"/>
    </source>
</evidence>
<proteinExistence type="predicted"/>
<organism evidence="2 3">
    <name type="scientific">Pseudaquabacterium terrae</name>
    <dbReference type="NCBI Taxonomy" id="2732868"/>
    <lineage>
        <taxon>Bacteria</taxon>
        <taxon>Pseudomonadati</taxon>
        <taxon>Pseudomonadota</taxon>
        <taxon>Betaproteobacteria</taxon>
        <taxon>Burkholderiales</taxon>
        <taxon>Sphaerotilaceae</taxon>
        <taxon>Pseudaquabacterium</taxon>
    </lineage>
</organism>
<dbReference type="EMBL" id="JABRWJ010000006">
    <property type="protein sequence ID" value="NRF69339.1"/>
    <property type="molecule type" value="Genomic_DNA"/>
</dbReference>
<evidence type="ECO:0000256" key="1">
    <source>
        <dbReference type="SAM" id="MobiDB-lite"/>
    </source>
</evidence>
<sequence>MNPHARPKPSPAASPWASAEEPTAEQVPPLSQILAHYRRHGTLAGSVARSEVVAAPPPAAAAPFSEQIDGLHTRELDGRALFEHYFGTAR</sequence>
<comment type="caution">
    <text evidence="2">The sequence shown here is derived from an EMBL/GenBank/DDBJ whole genome shotgun (WGS) entry which is preliminary data.</text>
</comment>
<dbReference type="Proteomes" id="UP000737171">
    <property type="component" value="Unassembled WGS sequence"/>
</dbReference>
<reference evidence="2 3" key="1">
    <citation type="submission" date="2020-05" db="EMBL/GenBank/DDBJ databases">
        <title>Aquincola sp. isolate from soil.</title>
        <authorList>
            <person name="Han J."/>
            <person name="Kim D.-U."/>
        </authorList>
    </citation>
    <scope>NUCLEOTIDE SEQUENCE [LARGE SCALE GENOMIC DNA]</scope>
    <source>
        <strain evidence="2 3">S2</strain>
    </source>
</reference>
<name>A0ABX2ELE0_9BURK</name>
<protein>
    <submittedName>
        <fullName evidence="2">Uncharacterized protein</fullName>
    </submittedName>
</protein>
<dbReference type="RefSeq" id="WP_173126022.1">
    <property type="nucleotide sequence ID" value="NZ_JABRWJ010000006.1"/>
</dbReference>
<evidence type="ECO:0000313" key="3">
    <source>
        <dbReference type="Proteomes" id="UP000737171"/>
    </source>
</evidence>
<accession>A0ABX2ELE0</accession>
<feature type="compositionally biased region" description="Low complexity" evidence="1">
    <location>
        <begin position="11"/>
        <end position="25"/>
    </location>
</feature>
<keyword evidence="3" id="KW-1185">Reference proteome</keyword>
<gene>
    <name evidence="2" type="ORF">HLB44_20275</name>
</gene>
<feature type="region of interest" description="Disordered" evidence="1">
    <location>
        <begin position="1"/>
        <end position="27"/>
    </location>
</feature>